<dbReference type="PIRSF" id="PIRSF004532">
    <property type="entry name" value="GlpX"/>
    <property type="match status" value="1"/>
</dbReference>
<evidence type="ECO:0000256" key="5">
    <source>
        <dbReference type="ARBA" id="ARBA00022801"/>
    </source>
</evidence>
<feature type="binding site" evidence="9">
    <location>
        <position position="45"/>
    </location>
    <ligand>
        <name>Mn(2+)</name>
        <dbReference type="ChEBI" id="CHEBI:29035"/>
        <label>1</label>
    </ligand>
</feature>
<comment type="similarity">
    <text evidence="3 8">Belongs to the FBPase class 2 family.</text>
</comment>
<accession>A0A132MRU5</accession>
<feature type="binding site" evidence="10">
    <location>
        <begin position="177"/>
        <end position="179"/>
    </location>
    <ligand>
        <name>substrate</name>
    </ligand>
</feature>
<organism evidence="11 12">
    <name type="scientific">Carbonactinospora thermoautotrophica</name>
    <dbReference type="NCBI Taxonomy" id="1469144"/>
    <lineage>
        <taxon>Bacteria</taxon>
        <taxon>Bacillati</taxon>
        <taxon>Actinomycetota</taxon>
        <taxon>Actinomycetes</taxon>
        <taxon>Kitasatosporales</taxon>
        <taxon>Carbonactinosporaceae</taxon>
        <taxon>Carbonactinospora</taxon>
    </lineage>
</organism>
<evidence type="ECO:0000256" key="3">
    <source>
        <dbReference type="ARBA" id="ARBA00008989"/>
    </source>
</evidence>
<reference evidence="11 12" key="1">
    <citation type="submission" date="2015-02" db="EMBL/GenBank/DDBJ databases">
        <title>Physiological reanalysis, assessment of diazotrophy, and genome sequences of multiple isolates of Streptomyces thermoautotrophicus.</title>
        <authorList>
            <person name="MacKellar D.C."/>
            <person name="Lieber L."/>
            <person name="Norman J."/>
            <person name="Bolger A."/>
            <person name="Tobin C."/>
            <person name="Murray J.W."/>
            <person name="Prell J."/>
        </authorList>
    </citation>
    <scope>NUCLEOTIDE SEQUENCE [LARGE SCALE GENOMIC DNA]</scope>
    <source>
        <strain evidence="11 12">UBT1</strain>
    </source>
</reference>
<dbReference type="NCBIfam" id="TIGR00330">
    <property type="entry name" value="glpX"/>
    <property type="match status" value="1"/>
</dbReference>
<feature type="binding site" evidence="9">
    <location>
        <position position="97"/>
    </location>
    <ligand>
        <name>Mn(2+)</name>
        <dbReference type="ChEBI" id="CHEBI:29035"/>
        <label>2</label>
    </ligand>
</feature>
<evidence type="ECO:0000256" key="8">
    <source>
        <dbReference type="PIRNR" id="PIRNR004532"/>
    </source>
</evidence>
<comment type="caution">
    <text evidence="11">The sequence shown here is derived from an EMBL/GenBank/DDBJ whole genome shotgun (WGS) entry which is preliminary data.</text>
</comment>
<dbReference type="GO" id="GO:0030388">
    <property type="term" value="P:fructose 1,6-bisphosphate metabolic process"/>
    <property type="evidence" value="ECO:0007669"/>
    <property type="project" value="TreeGrafter"/>
</dbReference>
<dbReference type="Pfam" id="PF03320">
    <property type="entry name" value="FBPase_glpX"/>
    <property type="match status" value="1"/>
</dbReference>
<dbReference type="PANTHER" id="PTHR30447:SF0">
    <property type="entry name" value="FRUCTOSE-1,6-BISPHOSPHATASE 1 CLASS 2-RELATED"/>
    <property type="match status" value="1"/>
</dbReference>
<dbReference type="PANTHER" id="PTHR30447">
    <property type="entry name" value="FRUCTOSE-1,6-BISPHOSPHATASE CLASS 2"/>
    <property type="match status" value="1"/>
</dbReference>
<dbReference type="AlphaFoldDB" id="A0A132MRU5"/>
<feature type="binding site" evidence="10">
    <location>
        <begin position="100"/>
        <end position="102"/>
    </location>
    <ligand>
        <name>substrate</name>
    </ligand>
</feature>
<protein>
    <recommendedName>
        <fullName evidence="8">Fructose-1,6-bisphosphatase</fullName>
    </recommendedName>
</protein>
<dbReference type="SUPFAM" id="SSF56655">
    <property type="entry name" value="Carbohydrate phosphatase"/>
    <property type="match status" value="1"/>
</dbReference>
<comment type="pathway">
    <text evidence="2">Carbohydrate biosynthesis; gluconeogenesis.</text>
</comment>
<feature type="binding site" evidence="10">
    <location>
        <position position="223"/>
    </location>
    <ligand>
        <name>substrate</name>
    </ligand>
</feature>
<keyword evidence="7 8" id="KW-0119">Carbohydrate metabolism</keyword>
<evidence type="ECO:0000313" key="12">
    <source>
        <dbReference type="Proteomes" id="UP000070659"/>
    </source>
</evidence>
<comment type="cofactor">
    <cofactor evidence="9">
        <name>Mn(2+)</name>
        <dbReference type="ChEBI" id="CHEBI:29035"/>
    </cofactor>
</comment>
<keyword evidence="5" id="KW-0378">Hydrolase</keyword>
<feature type="binding site" evidence="10">
    <location>
        <position position="132"/>
    </location>
    <ligand>
        <name>substrate</name>
    </ligand>
</feature>
<feature type="binding site" evidence="9">
    <location>
        <position position="100"/>
    </location>
    <ligand>
        <name>Mn(2+)</name>
        <dbReference type="ChEBI" id="CHEBI:29035"/>
        <label>2</label>
    </ligand>
</feature>
<evidence type="ECO:0000256" key="9">
    <source>
        <dbReference type="PIRSR" id="PIRSR004532-1"/>
    </source>
</evidence>
<feature type="binding site" evidence="9">
    <location>
        <position position="226"/>
    </location>
    <ligand>
        <name>Mn(2+)</name>
        <dbReference type="ChEBI" id="CHEBI:29035"/>
        <label>2</label>
    </ligand>
</feature>
<dbReference type="CDD" id="cd01516">
    <property type="entry name" value="FBPase_glpX"/>
    <property type="match status" value="1"/>
</dbReference>
<evidence type="ECO:0000313" key="11">
    <source>
        <dbReference type="EMBL" id="KWX00466.1"/>
    </source>
</evidence>
<evidence type="ECO:0000256" key="2">
    <source>
        <dbReference type="ARBA" id="ARBA00004742"/>
    </source>
</evidence>
<proteinExistence type="inferred from homology"/>
<dbReference type="RefSeq" id="WP_067071006.1">
    <property type="nucleotide sequence ID" value="NZ_JYIJ01000018.1"/>
</dbReference>
<evidence type="ECO:0000256" key="1">
    <source>
        <dbReference type="ARBA" id="ARBA00001273"/>
    </source>
</evidence>
<dbReference type="GO" id="GO:0042132">
    <property type="term" value="F:fructose 1,6-bisphosphate 1-phosphatase activity"/>
    <property type="evidence" value="ECO:0007669"/>
    <property type="project" value="UniProtKB-EC"/>
</dbReference>
<dbReference type="EMBL" id="JYIJ01000018">
    <property type="protein sequence ID" value="KWX00466.1"/>
    <property type="molecule type" value="Genomic_DNA"/>
</dbReference>
<name>A0A132MRU5_9ACTN</name>
<evidence type="ECO:0000256" key="7">
    <source>
        <dbReference type="ARBA" id="ARBA00023277"/>
    </source>
</evidence>
<evidence type="ECO:0000256" key="10">
    <source>
        <dbReference type="PIRSR" id="PIRSR004532-2"/>
    </source>
</evidence>
<dbReference type="Proteomes" id="UP000070659">
    <property type="component" value="Unassembled WGS sequence"/>
</dbReference>
<comment type="catalytic activity">
    <reaction evidence="1">
        <text>beta-D-fructose 1,6-bisphosphate + H2O = beta-D-fructose 6-phosphate + phosphate</text>
        <dbReference type="Rhea" id="RHEA:11064"/>
        <dbReference type="ChEBI" id="CHEBI:15377"/>
        <dbReference type="ChEBI" id="CHEBI:32966"/>
        <dbReference type="ChEBI" id="CHEBI:43474"/>
        <dbReference type="ChEBI" id="CHEBI:57634"/>
        <dbReference type="EC" id="3.1.3.11"/>
    </reaction>
</comment>
<dbReference type="FunFam" id="3.40.190.90:FF:000001">
    <property type="entry name" value="Fructose-1,6-bisphosphatase"/>
    <property type="match status" value="1"/>
</dbReference>
<dbReference type="GO" id="GO:0006094">
    <property type="term" value="P:gluconeogenesis"/>
    <property type="evidence" value="ECO:0007669"/>
    <property type="project" value="UniProtKB-UniPathway"/>
</dbReference>
<dbReference type="InterPro" id="IPR004464">
    <property type="entry name" value="FBPase_class-2/SBPase"/>
</dbReference>
<dbReference type="GO" id="GO:0006071">
    <property type="term" value="P:glycerol metabolic process"/>
    <property type="evidence" value="ECO:0007669"/>
    <property type="project" value="InterPro"/>
</dbReference>
<feature type="binding site" evidence="9">
    <location>
        <position position="69"/>
    </location>
    <ligand>
        <name>Mn(2+)</name>
        <dbReference type="ChEBI" id="CHEBI:29035"/>
        <label>1</label>
    </ligand>
</feature>
<keyword evidence="6 9" id="KW-0464">Manganese</keyword>
<dbReference type="Gene3D" id="3.30.540.10">
    <property type="entry name" value="Fructose-1,6-Bisphosphatase, subunit A, domain 1"/>
    <property type="match status" value="1"/>
</dbReference>
<evidence type="ECO:0000256" key="4">
    <source>
        <dbReference type="ARBA" id="ARBA00022723"/>
    </source>
</evidence>
<dbReference type="PATRIC" id="fig|1469144.8.peg.2462"/>
<dbReference type="GO" id="GO:0046872">
    <property type="term" value="F:metal ion binding"/>
    <property type="evidence" value="ECO:0007669"/>
    <property type="project" value="UniProtKB-KW"/>
</dbReference>
<evidence type="ECO:0000256" key="6">
    <source>
        <dbReference type="ARBA" id="ARBA00023211"/>
    </source>
</evidence>
<dbReference type="UniPathway" id="UPA00138"/>
<dbReference type="Gene3D" id="3.40.190.90">
    <property type="match status" value="1"/>
</dbReference>
<sequence length="339" mass="35953">MLTHPANEPAASTDRNLALELVRVTEAAAMAAGRWVGRGDKDGADRAAVNAMRQLINSVSMNGVVVIGEGEKDQAPMLYNGELVGDGNGPECDVAVDPIDGTTLTAKGMNNAISVLAVAERGTMYDPSAVFYMEKLATGPEAADVVDITAPVGENVRRVARAKGCAPDDVTVVILDRPRHERIVQEVRQTGARIKFISDGDVAGAIMAARPNTGVDLMLGIGGTPEGIIAACALKCLGGVLEGRLWPRDEEERQKALDAGHDLDAVLTTDDLVRSDNVFFVATGVTDGELLHGVRYRAGGAVTDSLVMRSKSGTIRHIQSEHQLTKLRAYSSIDFERAP</sequence>
<keyword evidence="4 9" id="KW-0479">Metal-binding</keyword>
<gene>
    <name evidence="11" type="ORF">TH66_17025</name>
</gene>
<feature type="binding site" evidence="10">
    <location>
        <begin position="199"/>
        <end position="201"/>
    </location>
    <ligand>
        <name>substrate</name>
    </ligand>
</feature>
<dbReference type="GO" id="GO:0005829">
    <property type="term" value="C:cytosol"/>
    <property type="evidence" value="ECO:0007669"/>
    <property type="project" value="TreeGrafter"/>
</dbReference>